<evidence type="ECO:0000313" key="2">
    <source>
        <dbReference type="EMBL" id="JAD29938.1"/>
    </source>
</evidence>
<reference evidence="2" key="1">
    <citation type="submission" date="2014-09" db="EMBL/GenBank/DDBJ databases">
        <authorList>
            <person name="Magalhaes I.L.F."/>
            <person name="Oliveira U."/>
            <person name="Santos F.R."/>
            <person name="Vidigal T.H.D.A."/>
            <person name="Brescovit A.D."/>
            <person name="Santos A.J."/>
        </authorList>
    </citation>
    <scope>NUCLEOTIDE SEQUENCE</scope>
    <source>
        <tissue evidence="2">Shoot tissue taken approximately 20 cm above the soil surface</tissue>
    </source>
</reference>
<reference evidence="2" key="2">
    <citation type="journal article" date="2015" name="Data Brief">
        <title>Shoot transcriptome of the giant reed, Arundo donax.</title>
        <authorList>
            <person name="Barrero R.A."/>
            <person name="Guerrero F.D."/>
            <person name="Moolhuijzen P."/>
            <person name="Goolsby J.A."/>
            <person name="Tidwell J."/>
            <person name="Bellgard S.E."/>
            <person name="Bellgard M.I."/>
        </authorList>
    </citation>
    <scope>NUCLEOTIDE SEQUENCE</scope>
    <source>
        <tissue evidence="2">Shoot tissue taken approximately 20 cm above the soil surface</tissue>
    </source>
</reference>
<name>A0A0A8YWW7_ARUDO</name>
<dbReference type="EMBL" id="GBRH01267957">
    <property type="protein sequence ID" value="JAD29938.1"/>
    <property type="molecule type" value="Transcribed_RNA"/>
</dbReference>
<dbReference type="AlphaFoldDB" id="A0A0A8YWW7"/>
<accession>A0A0A8YWW7</accession>
<feature type="compositionally biased region" description="Polar residues" evidence="1">
    <location>
        <begin position="1"/>
        <end position="11"/>
    </location>
</feature>
<evidence type="ECO:0000256" key="1">
    <source>
        <dbReference type="SAM" id="MobiDB-lite"/>
    </source>
</evidence>
<protein>
    <submittedName>
        <fullName evidence="2">Uncharacterized protein</fullName>
    </submittedName>
</protein>
<sequence>MGRTVTGSSRFSMPRKRTTG</sequence>
<proteinExistence type="predicted"/>
<feature type="region of interest" description="Disordered" evidence="1">
    <location>
        <begin position="1"/>
        <end position="20"/>
    </location>
</feature>
<organism evidence="2">
    <name type="scientific">Arundo donax</name>
    <name type="common">Giant reed</name>
    <name type="synonym">Donax arundinaceus</name>
    <dbReference type="NCBI Taxonomy" id="35708"/>
    <lineage>
        <taxon>Eukaryota</taxon>
        <taxon>Viridiplantae</taxon>
        <taxon>Streptophyta</taxon>
        <taxon>Embryophyta</taxon>
        <taxon>Tracheophyta</taxon>
        <taxon>Spermatophyta</taxon>
        <taxon>Magnoliopsida</taxon>
        <taxon>Liliopsida</taxon>
        <taxon>Poales</taxon>
        <taxon>Poaceae</taxon>
        <taxon>PACMAD clade</taxon>
        <taxon>Arundinoideae</taxon>
        <taxon>Arundineae</taxon>
        <taxon>Arundo</taxon>
    </lineage>
</organism>